<feature type="region of interest" description="Disordered" evidence="3">
    <location>
        <begin position="210"/>
        <end position="249"/>
    </location>
</feature>
<evidence type="ECO:0000256" key="2">
    <source>
        <dbReference type="ARBA" id="ARBA00023242"/>
    </source>
</evidence>
<proteinExistence type="predicted"/>
<dbReference type="CDD" id="cd00067">
    <property type="entry name" value="GAL4"/>
    <property type="match status" value="1"/>
</dbReference>
<dbReference type="Gene3D" id="4.10.240.10">
    <property type="entry name" value="Zn(2)-C6 fungal-type DNA-binding domain"/>
    <property type="match status" value="1"/>
</dbReference>
<protein>
    <recommendedName>
        <fullName evidence="4">Zn(2)-C6 fungal-type domain-containing protein</fullName>
    </recommendedName>
</protein>
<reference evidence="5 6" key="1">
    <citation type="submission" date="2016-07" db="EMBL/GenBank/DDBJ databases">
        <title>Pervasive Adenine N6-methylation of Active Genes in Fungi.</title>
        <authorList>
            <consortium name="DOE Joint Genome Institute"/>
            <person name="Mondo S.J."/>
            <person name="Dannebaum R.O."/>
            <person name="Kuo R.C."/>
            <person name="Labutti K."/>
            <person name="Haridas S."/>
            <person name="Kuo A."/>
            <person name="Salamov A."/>
            <person name="Ahrendt S.R."/>
            <person name="Lipzen A."/>
            <person name="Sullivan W."/>
            <person name="Andreopoulos W.B."/>
            <person name="Clum A."/>
            <person name="Lindquist E."/>
            <person name="Daum C."/>
            <person name="Ramamoorthy G.K."/>
            <person name="Gryganskyi A."/>
            <person name="Culley D."/>
            <person name="Magnuson J.K."/>
            <person name="James T.Y."/>
            <person name="O'Malley M.A."/>
            <person name="Stajich J.E."/>
            <person name="Spatafora J.W."/>
            <person name="Visel A."/>
            <person name="Grigoriev I.V."/>
        </authorList>
    </citation>
    <scope>NUCLEOTIDE SEQUENCE [LARGE SCALE GENOMIC DNA]</scope>
    <source>
        <strain evidence="5 6">62-1032</strain>
    </source>
</reference>
<dbReference type="EMBL" id="MCGR01000019">
    <property type="protein sequence ID" value="ORY83545.1"/>
    <property type="molecule type" value="Genomic_DNA"/>
</dbReference>
<keyword evidence="2" id="KW-0539">Nucleus</keyword>
<organism evidence="5 6">
    <name type="scientific">Leucosporidium creatinivorum</name>
    <dbReference type="NCBI Taxonomy" id="106004"/>
    <lineage>
        <taxon>Eukaryota</taxon>
        <taxon>Fungi</taxon>
        <taxon>Dikarya</taxon>
        <taxon>Basidiomycota</taxon>
        <taxon>Pucciniomycotina</taxon>
        <taxon>Microbotryomycetes</taxon>
        <taxon>Leucosporidiales</taxon>
        <taxon>Leucosporidium</taxon>
    </lineage>
</organism>
<dbReference type="GO" id="GO:0005634">
    <property type="term" value="C:nucleus"/>
    <property type="evidence" value="ECO:0007669"/>
    <property type="project" value="UniProtKB-SubCell"/>
</dbReference>
<dbReference type="InterPro" id="IPR001138">
    <property type="entry name" value="Zn2Cys6_DnaBD"/>
</dbReference>
<evidence type="ECO:0000313" key="6">
    <source>
        <dbReference type="Proteomes" id="UP000193467"/>
    </source>
</evidence>
<dbReference type="InterPro" id="IPR036864">
    <property type="entry name" value="Zn2-C6_fun-type_DNA-bd_sf"/>
</dbReference>
<evidence type="ECO:0000256" key="3">
    <source>
        <dbReference type="SAM" id="MobiDB-lite"/>
    </source>
</evidence>
<dbReference type="OrthoDB" id="762982at2759"/>
<dbReference type="SMART" id="SM00066">
    <property type="entry name" value="GAL4"/>
    <property type="match status" value="1"/>
</dbReference>
<feature type="region of interest" description="Disordered" evidence="3">
    <location>
        <begin position="1"/>
        <end position="53"/>
    </location>
</feature>
<feature type="domain" description="Zn(2)-C6 fungal-type" evidence="4">
    <location>
        <begin position="57"/>
        <end position="86"/>
    </location>
</feature>
<dbReference type="PROSITE" id="PS50048">
    <property type="entry name" value="ZN2_CY6_FUNGAL_2"/>
    <property type="match status" value="1"/>
</dbReference>
<evidence type="ECO:0000259" key="4">
    <source>
        <dbReference type="PROSITE" id="PS50048"/>
    </source>
</evidence>
<evidence type="ECO:0000256" key="1">
    <source>
        <dbReference type="ARBA" id="ARBA00004123"/>
    </source>
</evidence>
<accession>A0A1Y2FL87</accession>
<keyword evidence="6" id="KW-1185">Reference proteome</keyword>
<sequence length="249" mass="27898">MASALPLTGRRTRQHSRFNPESDLITHNEQQQEEGDASSKSETTRIRRRRATRVRTSCEPCRARKVRCDRQRPCFQCKLHHDECYYTESQPLSDIGEEEGENSLTVANAEIERLGQLVQSLNAQSGRSTTRTAPTKVPRVAQRFRDVATPPRLSIFTLLPLGDALPRPPRERPSPPYTIRRRYLTQSLHISNSIRSSLASYGYQSPIERFGGGKGGSPSRFPGATSFVRTGSAASGRERMPLSEQGFLA</sequence>
<comment type="caution">
    <text evidence="5">The sequence shown here is derived from an EMBL/GenBank/DDBJ whole genome shotgun (WGS) entry which is preliminary data.</text>
</comment>
<dbReference type="GO" id="GO:0000981">
    <property type="term" value="F:DNA-binding transcription factor activity, RNA polymerase II-specific"/>
    <property type="evidence" value="ECO:0007669"/>
    <property type="project" value="InterPro"/>
</dbReference>
<dbReference type="GO" id="GO:0008270">
    <property type="term" value="F:zinc ion binding"/>
    <property type="evidence" value="ECO:0007669"/>
    <property type="project" value="InterPro"/>
</dbReference>
<gene>
    <name evidence="5" type="ORF">BCR35DRAFT_352004</name>
</gene>
<name>A0A1Y2FL87_9BASI</name>
<dbReference type="InterPro" id="IPR050613">
    <property type="entry name" value="Sec_Metabolite_Reg"/>
</dbReference>
<dbReference type="Proteomes" id="UP000193467">
    <property type="component" value="Unassembled WGS sequence"/>
</dbReference>
<evidence type="ECO:0000313" key="5">
    <source>
        <dbReference type="EMBL" id="ORY83545.1"/>
    </source>
</evidence>
<dbReference type="AlphaFoldDB" id="A0A1Y2FL87"/>
<comment type="subcellular location">
    <subcellularLocation>
        <location evidence="1">Nucleus</location>
    </subcellularLocation>
</comment>
<dbReference type="PANTHER" id="PTHR31001">
    <property type="entry name" value="UNCHARACTERIZED TRANSCRIPTIONAL REGULATORY PROTEIN"/>
    <property type="match status" value="1"/>
</dbReference>
<dbReference type="PROSITE" id="PS00463">
    <property type="entry name" value="ZN2_CY6_FUNGAL_1"/>
    <property type="match status" value="1"/>
</dbReference>
<dbReference type="SUPFAM" id="SSF57701">
    <property type="entry name" value="Zn2/Cys6 DNA-binding domain"/>
    <property type="match status" value="1"/>
</dbReference>
<dbReference type="InParanoid" id="A0A1Y2FL87"/>
<dbReference type="Pfam" id="PF00172">
    <property type="entry name" value="Zn_clus"/>
    <property type="match status" value="1"/>
</dbReference>